<reference evidence="2 3" key="1">
    <citation type="journal article" date="2003" name="Science">
        <title>Finding functional features in Saccharomyces genomes by phylogenetic footprinting.</title>
        <authorList>
            <person name="Cliften P.F."/>
            <person name="Sudarsanam P."/>
            <person name="Desikan A."/>
            <person name="Fulton L."/>
            <person name="Fulton B."/>
            <person name="Majors J."/>
            <person name="Waterston R."/>
            <person name="Cohen B.A."/>
            <person name="Johnston M."/>
        </authorList>
    </citation>
    <scope>NUCLEOTIDE SEQUENCE [LARGE SCALE GENOMIC DNA]</scope>
    <source>
        <strain evidence="3">ATCC MYA-4449 / AS 2.2408 / CBS 8840 / NBRC 1802 / NCYC 2889</strain>
    </source>
</reference>
<feature type="chain" id="PRO_5003787258" evidence="1">
    <location>
        <begin position="22"/>
        <end position="121"/>
    </location>
</feature>
<dbReference type="AlphaFoldDB" id="J6EPM8"/>
<evidence type="ECO:0000313" key="3">
    <source>
        <dbReference type="Proteomes" id="UP000002753"/>
    </source>
</evidence>
<keyword evidence="1" id="KW-0732">Signal</keyword>
<organism evidence="2 3">
    <name type="scientific">Saccharomyces kudriavzevii (strain ATCC MYA-4449 / AS 2.2408 / CBS 8840 / NBRC 1802 / NCYC 2889)</name>
    <name type="common">Yeast</name>
    <dbReference type="NCBI Taxonomy" id="226230"/>
    <lineage>
        <taxon>Eukaryota</taxon>
        <taxon>Fungi</taxon>
        <taxon>Dikarya</taxon>
        <taxon>Ascomycota</taxon>
        <taxon>Saccharomycotina</taxon>
        <taxon>Saccharomycetes</taxon>
        <taxon>Saccharomycetales</taxon>
        <taxon>Saccharomycetaceae</taxon>
        <taxon>Saccharomyces</taxon>
    </lineage>
</organism>
<comment type="caution">
    <text evidence="2">The sequence shown here is derived from an EMBL/GenBank/DDBJ whole genome shotgun (WGS) entry which is preliminary data.</text>
</comment>
<protein>
    <submittedName>
        <fullName evidence="2">YER084W-like protein</fullName>
    </submittedName>
</protein>
<keyword evidence="3" id="KW-1185">Reference proteome</keyword>
<dbReference type="HOGENOM" id="CLU_158167_0_0_1"/>
<dbReference type="Proteomes" id="UP000002753">
    <property type="component" value="Unassembled WGS sequence"/>
</dbReference>
<accession>J6EPM8</accession>
<sequence>MYVSKSFTLLILLLPYSFVPANPHSGVTPNFCQAYIIRAANSSPNSLLPPFPLKRPMLNPSSNQYSSEFPMGYPADTRIRLKPSTLWAPPLTVSSAFSTSKSSTAAAAVAGSSVTPALTKQ</sequence>
<proteinExistence type="predicted"/>
<evidence type="ECO:0000256" key="1">
    <source>
        <dbReference type="SAM" id="SignalP"/>
    </source>
</evidence>
<name>J6EPM8_SACK1</name>
<feature type="signal peptide" evidence="1">
    <location>
        <begin position="1"/>
        <end position="21"/>
    </location>
</feature>
<gene>
    <name evidence="2" type="primary">YER084W</name>
    <name evidence="2" type="ORF">SKUD_163502</name>
</gene>
<reference evidence="3" key="2">
    <citation type="journal article" date="2011" name="G3 (Bethesda)">
        <title>The awesome power of yeast evolutionary genetics: New genome sequences and strain resources for the Saccharomyces sensu stricto genus.</title>
        <authorList>
            <person name="Scannell D.R."/>
            <person name="Zill O.A."/>
            <person name="Rokas A."/>
            <person name="Payen C."/>
            <person name="Dunham M.J."/>
            <person name="Eisen M.B."/>
            <person name="Rine J."/>
            <person name="Johnston M."/>
            <person name="Hittinger C.T."/>
        </authorList>
    </citation>
    <scope>GENOME REANNOTATION</scope>
    <source>
        <strain evidence="3">ATCC MYA-4449 / AS 2.2408 / CBS 8840 / NBRC 1802 / NCYC 2889</strain>
    </source>
</reference>
<evidence type="ECO:0000313" key="2">
    <source>
        <dbReference type="EMBL" id="EJT44752.1"/>
    </source>
</evidence>
<dbReference type="EMBL" id="AACI03000239">
    <property type="protein sequence ID" value="EJT44752.1"/>
    <property type="molecule type" value="Genomic_DNA"/>
</dbReference>